<reference evidence="1 2" key="1">
    <citation type="submission" date="2020-09" db="EMBL/GenBank/DDBJ databases">
        <title>De no assembly of potato wild relative species, Solanum commersonii.</title>
        <authorList>
            <person name="Cho K."/>
        </authorList>
    </citation>
    <scope>NUCLEOTIDE SEQUENCE [LARGE SCALE GENOMIC DNA]</scope>
    <source>
        <strain evidence="1">LZ3.2</strain>
        <tissue evidence="1">Leaf</tissue>
    </source>
</reference>
<dbReference type="OrthoDB" id="1305614at2759"/>
<evidence type="ECO:0000313" key="2">
    <source>
        <dbReference type="Proteomes" id="UP000824120"/>
    </source>
</evidence>
<dbReference type="AlphaFoldDB" id="A0A9J5WUJ9"/>
<name>A0A9J5WUJ9_SOLCO</name>
<gene>
    <name evidence="1" type="ORF">H5410_050116</name>
</gene>
<dbReference type="EMBL" id="JACXVP010000010">
    <property type="protein sequence ID" value="KAG5579489.1"/>
    <property type="molecule type" value="Genomic_DNA"/>
</dbReference>
<sequence>MKKVKVIKSFRFLNFWIEQESFQEVVRQNWSGNFGTDPFYILHNKLEKVSKAISKWSKDTYGDIFRKIATLEEVNISRKLSHMFFLQSPAAQFIWRQFSGPLGLNIQGLQVINLWWEAPANQYMRGVYCYSSDHIIGIMEKKECYKTWWKDIT</sequence>
<organism evidence="1 2">
    <name type="scientific">Solanum commersonii</name>
    <name type="common">Commerson's wild potato</name>
    <name type="synonym">Commerson's nightshade</name>
    <dbReference type="NCBI Taxonomy" id="4109"/>
    <lineage>
        <taxon>Eukaryota</taxon>
        <taxon>Viridiplantae</taxon>
        <taxon>Streptophyta</taxon>
        <taxon>Embryophyta</taxon>
        <taxon>Tracheophyta</taxon>
        <taxon>Spermatophyta</taxon>
        <taxon>Magnoliopsida</taxon>
        <taxon>eudicotyledons</taxon>
        <taxon>Gunneridae</taxon>
        <taxon>Pentapetalae</taxon>
        <taxon>asterids</taxon>
        <taxon>lamiids</taxon>
        <taxon>Solanales</taxon>
        <taxon>Solanaceae</taxon>
        <taxon>Solanoideae</taxon>
        <taxon>Solaneae</taxon>
        <taxon>Solanum</taxon>
    </lineage>
</organism>
<accession>A0A9J5WUJ9</accession>
<protein>
    <submittedName>
        <fullName evidence="1">Uncharacterized protein</fullName>
    </submittedName>
</protein>
<keyword evidence="2" id="KW-1185">Reference proteome</keyword>
<evidence type="ECO:0000313" key="1">
    <source>
        <dbReference type="EMBL" id="KAG5579489.1"/>
    </source>
</evidence>
<proteinExistence type="predicted"/>
<dbReference type="Proteomes" id="UP000824120">
    <property type="component" value="Chromosome 10"/>
</dbReference>
<comment type="caution">
    <text evidence="1">The sequence shown here is derived from an EMBL/GenBank/DDBJ whole genome shotgun (WGS) entry which is preliminary data.</text>
</comment>